<dbReference type="PANTHER" id="PTHR47099:SF1">
    <property type="entry name" value="METHYLCOBAMIDE:COM METHYLTRANSFERASE MTBA"/>
    <property type="match status" value="1"/>
</dbReference>
<keyword evidence="2" id="KW-0808">Transferase</keyword>
<dbReference type="Proteomes" id="UP000095544">
    <property type="component" value="Unassembled WGS sequence"/>
</dbReference>
<keyword evidence="2" id="KW-0489">Methyltransferase</keyword>
<dbReference type="GO" id="GO:0004853">
    <property type="term" value="F:uroporphyrinogen decarboxylase activity"/>
    <property type="evidence" value="ECO:0007669"/>
    <property type="project" value="InterPro"/>
</dbReference>
<dbReference type="Gene3D" id="3.20.20.210">
    <property type="match status" value="1"/>
</dbReference>
<dbReference type="GO" id="GO:0006779">
    <property type="term" value="P:porphyrin-containing compound biosynthetic process"/>
    <property type="evidence" value="ECO:0007669"/>
    <property type="project" value="InterPro"/>
</dbReference>
<evidence type="ECO:0000259" key="1">
    <source>
        <dbReference type="Pfam" id="PF01208"/>
    </source>
</evidence>
<dbReference type="AlphaFoldDB" id="A0A174GPW0"/>
<dbReference type="InterPro" id="IPR052024">
    <property type="entry name" value="Methanogen_methyltrans"/>
</dbReference>
<dbReference type="GO" id="GO:0032259">
    <property type="term" value="P:methylation"/>
    <property type="evidence" value="ECO:0007669"/>
    <property type="project" value="UniProtKB-KW"/>
</dbReference>
<feature type="domain" description="Uroporphyrinogen decarboxylase (URO-D)" evidence="1">
    <location>
        <begin position="145"/>
        <end position="346"/>
    </location>
</feature>
<dbReference type="GO" id="GO:0008168">
    <property type="term" value="F:methyltransferase activity"/>
    <property type="evidence" value="ECO:0007669"/>
    <property type="project" value="UniProtKB-KW"/>
</dbReference>
<proteinExistence type="predicted"/>
<protein>
    <submittedName>
        <fullName evidence="2">Methylcobalamin:coenzyme M methyltransferase</fullName>
    </submittedName>
</protein>
<dbReference type="RefSeq" id="WP_242857604.1">
    <property type="nucleotide sequence ID" value="NZ_CYZU01000026.1"/>
</dbReference>
<reference evidence="2 3" key="1">
    <citation type="submission" date="2015-09" db="EMBL/GenBank/DDBJ databases">
        <authorList>
            <consortium name="Pathogen Informatics"/>
        </authorList>
    </citation>
    <scope>NUCLEOTIDE SEQUENCE [LARGE SCALE GENOMIC DNA]</scope>
    <source>
        <strain evidence="2 3">2789STDY5834876</strain>
    </source>
</reference>
<evidence type="ECO:0000313" key="2">
    <source>
        <dbReference type="EMBL" id="CUO64624.1"/>
    </source>
</evidence>
<dbReference type="InterPro" id="IPR000257">
    <property type="entry name" value="Uroporphyrinogen_deCOase"/>
</dbReference>
<dbReference type="Pfam" id="PF01208">
    <property type="entry name" value="URO-D"/>
    <property type="match status" value="1"/>
</dbReference>
<evidence type="ECO:0000313" key="3">
    <source>
        <dbReference type="Proteomes" id="UP000095544"/>
    </source>
</evidence>
<dbReference type="EMBL" id="CYZU01000026">
    <property type="protein sequence ID" value="CUO64624.1"/>
    <property type="molecule type" value="Genomic_DNA"/>
</dbReference>
<name>A0A174GPW0_9FIRM</name>
<accession>A0A174GPW0</accession>
<dbReference type="SUPFAM" id="SSF51726">
    <property type="entry name" value="UROD/MetE-like"/>
    <property type="match status" value="1"/>
</dbReference>
<dbReference type="PANTHER" id="PTHR47099">
    <property type="entry name" value="METHYLCOBAMIDE:COM METHYLTRANSFERASE MTBA"/>
    <property type="match status" value="1"/>
</dbReference>
<organism evidence="2 3">
    <name type="scientific">Faecalicatena contorta</name>
    <dbReference type="NCBI Taxonomy" id="39482"/>
    <lineage>
        <taxon>Bacteria</taxon>
        <taxon>Bacillati</taxon>
        <taxon>Bacillota</taxon>
        <taxon>Clostridia</taxon>
        <taxon>Lachnospirales</taxon>
        <taxon>Lachnospiraceae</taxon>
        <taxon>Faecalicatena</taxon>
    </lineage>
</organism>
<gene>
    <name evidence="2" type="ORF">ERS852491_02842</name>
</gene>
<dbReference type="STRING" id="39482.ERS852491_02842"/>
<sequence>MIINMSYENGLSALNLEMPPKIPRTEYSAHFHWDLVQKVTGIEVSSYSSGQTRIHASEEFIKAWDYGFFWNIIPFDEQFGENHTKMGHASYQQNSTDYSDDVHVFIEEPEDVFDLDFFETYGEKDKSRLITDFNQDYQKMIREHPDTVNMTGIYTTCMSGAIEILGWDMLLLAAGVDSRLFGEFMNRYTEWNLQYFEALAECESPVVMVHDDIVWTSGAFLAPEFYKTFIFSNLKKLLAPLQEKGKKILFTSDGNFTQFVDDIAACSVNGFVMEPCTDMSYICEKYGSTHVIVGNADTRILLCGDKDDIENEVKRCIALGRDCPGYFMAVGNHIPPNTPVDNCLYYNDFYEKYSRR</sequence>
<dbReference type="InterPro" id="IPR038071">
    <property type="entry name" value="UROD/MetE-like_sf"/>
</dbReference>